<gene>
    <name evidence="10" type="ORF">GCM10011519_00930</name>
</gene>
<organism evidence="10 11">
    <name type="scientific">Marmoricola endophyticus</name>
    <dbReference type="NCBI Taxonomy" id="2040280"/>
    <lineage>
        <taxon>Bacteria</taxon>
        <taxon>Bacillati</taxon>
        <taxon>Actinomycetota</taxon>
        <taxon>Actinomycetes</taxon>
        <taxon>Propionibacteriales</taxon>
        <taxon>Nocardioidaceae</taxon>
        <taxon>Marmoricola</taxon>
    </lineage>
</organism>
<dbReference type="AlphaFoldDB" id="A0A917B8M5"/>
<feature type="domain" description="Aminotransferase class V" evidence="9">
    <location>
        <begin position="12"/>
        <end position="366"/>
    </location>
</feature>
<dbReference type="RefSeq" id="WP_188777227.1">
    <property type="nucleotide sequence ID" value="NZ_BMKQ01000001.1"/>
</dbReference>
<dbReference type="EMBL" id="BMKQ01000001">
    <property type="protein sequence ID" value="GGF31374.1"/>
    <property type="molecule type" value="Genomic_DNA"/>
</dbReference>
<keyword evidence="11" id="KW-1185">Reference proteome</keyword>
<dbReference type="PANTHER" id="PTHR11601">
    <property type="entry name" value="CYSTEINE DESULFURYLASE FAMILY MEMBER"/>
    <property type="match status" value="1"/>
</dbReference>
<evidence type="ECO:0000256" key="4">
    <source>
        <dbReference type="ARBA" id="ARBA00022723"/>
    </source>
</evidence>
<dbReference type="InterPro" id="IPR015424">
    <property type="entry name" value="PyrdxlP-dep_Trfase"/>
</dbReference>
<dbReference type="GO" id="GO:0046872">
    <property type="term" value="F:metal ion binding"/>
    <property type="evidence" value="ECO:0007669"/>
    <property type="project" value="UniProtKB-KW"/>
</dbReference>
<keyword evidence="3" id="KW-0808">Transferase</keyword>
<dbReference type="PANTHER" id="PTHR11601:SF34">
    <property type="entry name" value="CYSTEINE DESULFURASE"/>
    <property type="match status" value="1"/>
</dbReference>
<dbReference type="InterPro" id="IPR016454">
    <property type="entry name" value="Cysteine_dSase"/>
</dbReference>
<dbReference type="InterPro" id="IPR000192">
    <property type="entry name" value="Aminotrans_V_dom"/>
</dbReference>
<dbReference type="GO" id="GO:0008483">
    <property type="term" value="F:transaminase activity"/>
    <property type="evidence" value="ECO:0007669"/>
    <property type="project" value="UniProtKB-KW"/>
</dbReference>
<keyword evidence="10" id="KW-0032">Aminotransferase</keyword>
<protein>
    <submittedName>
        <fullName evidence="10">Aminotransferase</fullName>
    </submittedName>
</protein>
<evidence type="ECO:0000256" key="6">
    <source>
        <dbReference type="ARBA" id="ARBA00023004"/>
    </source>
</evidence>
<keyword evidence="5" id="KW-0663">Pyridoxal phosphate</keyword>
<evidence type="ECO:0000256" key="2">
    <source>
        <dbReference type="ARBA" id="ARBA00006490"/>
    </source>
</evidence>
<evidence type="ECO:0000256" key="1">
    <source>
        <dbReference type="ARBA" id="ARBA00001933"/>
    </source>
</evidence>
<evidence type="ECO:0000259" key="9">
    <source>
        <dbReference type="Pfam" id="PF00266"/>
    </source>
</evidence>
<evidence type="ECO:0000256" key="5">
    <source>
        <dbReference type="ARBA" id="ARBA00022898"/>
    </source>
</evidence>
<sequence>MADDTGPAGPTYLDAASSEPLHPAAREALHAAADAVHADPRRGHRAGREARLVLDNARAATAQCLGVRPDEVTFTPSGTHAVHLGLLGLLRGRARVGGRLVVGAAEHSAVLNTARWHEDAGGEVVEVGVDRTGRVDADALVAAATQGPPTAAVALQSANHEVGTVQPVAEVARRLGDVPLLLDACASAGRLALPEGWTVAAASAHKWGGPAGIGVLLVRKGARWRAPYPVDDRAEERSTGFENVPAALAAAAALQAVVAERAETVTRQHALVARIRDAVARIPDVDVVGDPEERLPHLVTFSCLYLDGESLVTELDRLGFAVASGSACTSSVLEPSHVLAAMGALTHGNVRVSLTRATTEAEVERFLTALPEVVARLRAQAGIG</sequence>
<proteinExistence type="inferred from homology"/>
<name>A0A917B8M5_9ACTN</name>
<dbReference type="Gene3D" id="3.90.1150.10">
    <property type="entry name" value="Aspartate Aminotransferase, domain 1"/>
    <property type="match status" value="1"/>
</dbReference>
<evidence type="ECO:0000256" key="8">
    <source>
        <dbReference type="ARBA" id="ARBA00050776"/>
    </source>
</evidence>
<comment type="cofactor">
    <cofactor evidence="1">
        <name>pyridoxal 5'-phosphate</name>
        <dbReference type="ChEBI" id="CHEBI:597326"/>
    </cofactor>
</comment>
<dbReference type="SUPFAM" id="SSF53383">
    <property type="entry name" value="PLP-dependent transferases"/>
    <property type="match status" value="1"/>
</dbReference>
<dbReference type="Gene3D" id="3.40.640.10">
    <property type="entry name" value="Type I PLP-dependent aspartate aminotransferase-like (Major domain)"/>
    <property type="match status" value="1"/>
</dbReference>
<keyword evidence="7" id="KW-0411">Iron-sulfur</keyword>
<dbReference type="GO" id="GO:0051536">
    <property type="term" value="F:iron-sulfur cluster binding"/>
    <property type="evidence" value="ECO:0007669"/>
    <property type="project" value="UniProtKB-KW"/>
</dbReference>
<keyword evidence="6" id="KW-0408">Iron</keyword>
<comment type="catalytic activity">
    <reaction evidence="8">
        <text>(sulfur carrier)-H + L-cysteine = (sulfur carrier)-SH + L-alanine</text>
        <dbReference type="Rhea" id="RHEA:43892"/>
        <dbReference type="Rhea" id="RHEA-COMP:14737"/>
        <dbReference type="Rhea" id="RHEA-COMP:14739"/>
        <dbReference type="ChEBI" id="CHEBI:29917"/>
        <dbReference type="ChEBI" id="CHEBI:35235"/>
        <dbReference type="ChEBI" id="CHEBI:57972"/>
        <dbReference type="ChEBI" id="CHEBI:64428"/>
        <dbReference type="EC" id="2.8.1.7"/>
    </reaction>
</comment>
<comment type="caution">
    <text evidence="10">The sequence shown here is derived from an EMBL/GenBank/DDBJ whole genome shotgun (WGS) entry which is preliminary data.</text>
</comment>
<accession>A0A917B8M5</accession>
<dbReference type="PIRSF" id="PIRSF005572">
    <property type="entry name" value="NifS"/>
    <property type="match status" value="1"/>
</dbReference>
<dbReference type="GO" id="GO:0031071">
    <property type="term" value="F:cysteine desulfurase activity"/>
    <property type="evidence" value="ECO:0007669"/>
    <property type="project" value="UniProtKB-EC"/>
</dbReference>
<dbReference type="Proteomes" id="UP000649179">
    <property type="component" value="Unassembled WGS sequence"/>
</dbReference>
<dbReference type="InterPro" id="IPR015421">
    <property type="entry name" value="PyrdxlP-dep_Trfase_major"/>
</dbReference>
<evidence type="ECO:0000256" key="3">
    <source>
        <dbReference type="ARBA" id="ARBA00022679"/>
    </source>
</evidence>
<reference evidence="10" key="1">
    <citation type="journal article" date="2014" name="Int. J. Syst. Evol. Microbiol.">
        <title>Complete genome sequence of Corynebacterium casei LMG S-19264T (=DSM 44701T), isolated from a smear-ripened cheese.</title>
        <authorList>
            <consortium name="US DOE Joint Genome Institute (JGI-PGF)"/>
            <person name="Walter F."/>
            <person name="Albersmeier A."/>
            <person name="Kalinowski J."/>
            <person name="Ruckert C."/>
        </authorList>
    </citation>
    <scope>NUCLEOTIDE SEQUENCE</scope>
    <source>
        <strain evidence="10">CGMCC 1.16067</strain>
    </source>
</reference>
<comment type="similarity">
    <text evidence="2">Belongs to the class-V pyridoxal-phosphate-dependent aminotransferase family. NifS/IscS subfamily.</text>
</comment>
<evidence type="ECO:0000313" key="11">
    <source>
        <dbReference type="Proteomes" id="UP000649179"/>
    </source>
</evidence>
<keyword evidence="4" id="KW-0479">Metal-binding</keyword>
<dbReference type="InterPro" id="IPR015422">
    <property type="entry name" value="PyrdxlP-dep_Trfase_small"/>
</dbReference>
<evidence type="ECO:0000313" key="10">
    <source>
        <dbReference type="EMBL" id="GGF31374.1"/>
    </source>
</evidence>
<dbReference type="Pfam" id="PF00266">
    <property type="entry name" value="Aminotran_5"/>
    <property type="match status" value="1"/>
</dbReference>
<reference evidence="10" key="2">
    <citation type="submission" date="2020-09" db="EMBL/GenBank/DDBJ databases">
        <authorList>
            <person name="Sun Q."/>
            <person name="Zhou Y."/>
        </authorList>
    </citation>
    <scope>NUCLEOTIDE SEQUENCE</scope>
    <source>
        <strain evidence="10">CGMCC 1.16067</strain>
    </source>
</reference>
<evidence type="ECO:0000256" key="7">
    <source>
        <dbReference type="ARBA" id="ARBA00023014"/>
    </source>
</evidence>